<dbReference type="EMBL" id="JPRL01000001">
    <property type="protein sequence ID" value="KFF04357.1"/>
    <property type="molecule type" value="Genomic_DNA"/>
</dbReference>
<evidence type="ECO:0000313" key="2">
    <source>
        <dbReference type="Proteomes" id="UP000028715"/>
    </source>
</evidence>
<dbReference type="OrthoDB" id="1358231at2"/>
<sequence length="98" mass="11464">MQFNLFCWWGGLKQFPKDSEIISIRKYGSAFTQQYKIEFTSSKYEIEKWILLSKRLKNNNPQIKGKTKIYQVHPGENNSLGGEVIIDGNKVFISMSWI</sequence>
<dbReference type="eggNOG" id="ENOG5032GYN">
    <property type="taxonomic scope" value="Bacteria"/>
</dbReference>
<dbReference type="RefSeq" id="WP_035680508.1">
    <property type="nucleotide sequence ID" value="NZ_JPRL01000001.1"/>
</dbReference>
<comment type="caution">
    <text evidence="1">The sequence shown here is derived from an EMBL/GenBank/DDBJ whole genome shotgun (WGS) entry which is preliminary data.</text>
</comment>
<evidence type="ECO:0000313" key="1">
    <source>
        <dbReference type="EMBL" id="KFF04357.1"/>
    </source>
</evidence>
<organism evidence="1 2">
    <name type="scientific">Flavobacterium reichenbachii</name>
    <dbReference type="NCBI Taxonomy" id="362418"/>
    <lineage>
        <taxon>Bacteria</taxon>
        <taxon>Pseudomonadati</taxon>
        <taxon>Bacteroidota</taxon>
        <taxon>Flavobacteriia</taxon>
        <taxon>Flavobacteriales</taxon>
        <taxon>Flavobacteriaceae</taxon>
        <taxon>Flavobacterium</taxon>
    </lineage>
</organism>
<dbReference type="AlphaFoldDB" id="A0A085ZIU3"/>
<accession>A0A085ZIU3</accession>
<protein>
    <submittedName>
        <fullName evidence="1">Uncharacterized protein</fullName>
    </submittedName>
</protein>
<proteinExistence type="predicted"/>
<gene>
    <name evidence="1" type="ORF">IW19_01915</name>
</gene>
<dbReference type="Proteomes" id="UP000028715">
    <property type="component" value="Unassembled WGS sequence"/>
</dbReference>
<keyword evidence="2" id="KW-1185">Reference proteome</keyword>
<reference evidence="1 2" key="1">
    <citation type="submission" date="2014-07" db="EMBL/GenBank/DDBJ databases">
        <title>Genome of Flavobacterium reichenbachii LMG 25512.</title>
        <authorList>
            <person name="Stropko S.J."/>
            <person name="Pipes S.E."/>
            <person name="Newman J.D."/>
        </authorList>
    </citation>
    <scope>NUCLEOTIDE SEQUENCE [LARGE SCALE GENOMIC DNA]</scope>
    <source>
        <strain evidence="1 2">LMG 25512</strain>
    </source>
</reference>
<name>A0A085ZIU3_9FLAO</name>